<sequence length="290" mass="32550">MTPKLFCFGYGYSAQILARQMRQAGETWSVAGTSRTADPAQGLYAFANDHPLENPEKILRDVTHLLISIAPQEDIGDPVLHHHRDILTRLPHVQWVGYLSTTGVYGDRQGAWVDDNTPPAPTATRGHLRLKAEQDWRVLCQDYDLPVHIFRLGSIYGPPVGRSPGRGQLTSLMSDKARKIVKPGQFFSRIHVEDIARVLRASMARPHPGQTYNVVDDLPAPSPEVLDYVCDLLVKPPLPAVDITDATLSPMMRMFYSENKRVRNDRIKQELGVTLKYPTYREGFKALVGD</sequence>
<dbReference type="SUPFAM" id="SSF51735">
    <property type="entry name" value="NAD(P)-binding Rossmann-fold domains"/>
    <property type="match status" value="1"/>
</dbReference>
<feature type="domain" description="NAD-dependent epimerase/dehydratase" evidence="2">
    <location>
        <begin position="96"/>
        <end position="214"/>
    </location>
</feature>
<dbReference type="InParanoid" id="A0A2G4YTZ3"/>
<dbReference type="InterPro" id="IPR036291">
    <property type="entry name" value="NAD(P)-bd_dom_sf"/>
</dbReference>
<proteinExistence type="predicted"/>
<dbReference type="Gene3D" id="3.40.50.720">
    <property type="entry name" value="NAD(P)-binding Rossmann-like Domain"/>
    <property type="match status" value="1"/>
</dbReference>
<dbReference type="AlphaFoldDB" id="A0A2G4YTZ3"/>
<organism evidence="3 4">
    <name type="scientific">Paremcibacter congregatus</name>
    <dbReference type="NCBI Taxonomy" id="2043170"/>
    <lineage>
        <taxon>Bacteria</taxon>
        <taxon>Pseudomonadati</taxon>
        <taxon>Pseudomonadota</taxon>
        <taxon>Alphaproteobacteria</taxon>
        <taxon>Emcibacterales</taxon>
        <taxon>Emcibacteraceae</taxon>
        <taxon>Paremcibacter</taxon>
    </lineage>
</organism>
<dbReference type="RefSeq" id="WP_099472498.1">
    <property type="nucleotide sequence ID" value="NZ_CP041025.1"/>
</dbReference>
<protein>
    <submittedName>
        <fullName evidence="3">NAD(P)-dependent oxidoreductase</fullName>
    </submittedName>
</protein>
<name>A0A2G4YTZ3_9PROT</name>
<evidence type="ECO:0000313" key="4">
    <source>
        <dbReference type="Proteomes" id="UP000229730"/>
    </source>
</evidence>
<keyword evidence="4" id="KW-1185">Reference proteome</keyword>
<dbReference type="Proteomes" id="UP000229730">
    <property type="component" value="Unassembled WGS sequence"/>
</dbReference>
<evidence type="ECO:0000259" key="2">
    <source>
        <dbReference type="Pfam" id="PF01370"/>
    </source>
</evidence>
<dbReference type="CDD" id="cd05266">
    <property type="entry name" value="SDR_a4"/>
    <property type="match status" value="1"/>
</dbReference>
<dbReference type="OrthoDB" id="9808276at2"/>
<evidence type="ECO:0000256" key="1">
    <source>
        <dbReference type="ARBA" id="ARBA00023027"/>
    </source>
</evidence>
<accession>A0A2G4YTZ3</accession>
<gene>
    <name evidence="3" type="ORF">CRD36_09380</name>
</gene>
<dbReference type="FunCoup" id="A0A2G4YTZ3">
    <property type="interactions" value="278"/>
</dbReference>
<dbReference type="Pfam" id="PF01370">
    <property type="entry name" value="Epimerase"/>
    <property type="match status" value="1"/>
</dbReference>
<evidence type="ECO:0000313" key="3">
    <source>
        <dbReference type="EMBL" id="PHZ84926.1"/>
    </source>
</evidence>
<dbReference type="InterPro" id="IPR001509">
    <property type="entry name" value="Epimerase_deHydtase"/>
</dbReference>
<dbReference type="PANTHER" id="PTHR43574">
    <property type="entry name" value="EPIMERASE-RELATED"/>
    <property type="match status" value="1"/>
</dbReference>
<comment type="caution">
    <text evidence="3">The sequence shown here is derived from an EMBL/GenBank/DDBJ whole genome shotgun (WGS) entry which is preliminary data.</text>
</comment>
<keyword evidence="1" id="KW-0520">NAD</keyword>
<dbReference type="EMBL" id="PDEM01000020">
    <property type="protein sequence ID" value="PHZ84926.1"/>
    <property type="molecule type" value="Genomic_DNA"/>
</dbReference>
<reference evidence="3 4" key="1">
    <citation type="submission" date="2017-10" db="EMBL/GenBank/DDBJ databases">
        <title>Frigbacter circumglobatus gen. nov. sp. nov., isolated from sediment cultured in situ.</title>
        <authorList>
            <person name="Zhao Z."/>
        </authorList>
    </citation>
    <scope>NUCLEOTIDE SEQUENCE [LARGE SCALE GENOMIC DNA]</scope>
    <source>
        <strain evidence="3 4">ZYL</strain>
    </source>
</reference>